<dbReference type="InterPro" id="IPR027417">
    <property type="entry name" value="P-loop_NTPase"/>
</dbReference>
<evidence type="ECO:0000313" key="4">
    <source>
        <dbReference type="EMBL" id="KAK4378029.1"/>
    </source>
</evidence>
<dbReference type="Proteomes" id="UP001291623">
    <property type="component" value="Unassembled WGS sequence"/>
</dbReference>
<reference evidence="4" key="1">
    <citation type="submission" date="2023-12" db="EMBL/GenBank/DDBJ databases">
        <title>Genome assembly of Anisodus tanguticus.</title>
        <authorList>
            <person name="Wang Y.-J."/>
        </authorList>
    </citation>
    <scope>NUCLEOTIDE SEQUENCE</scope>
    <source>
        <strain evidence="4">KB-2021</strain>
        <tissue evidence="4">Leaf</tissue>
    </source>
</reference>
<dbReference type="GO" id="GO:0004385">
    <property type="term" value="F:GMP kinase activity"/>
    <property type="evidence" value="ECO:0007669"/>
    <property type="project" value="TreeGrafter"/>
</dbReference>
<dbReference type="Gene3D" id="2.120.10.80">
    <property type="entry name" value="Kelch-type beta propeller"/>
    <property type="match status" value="1"/>
</dbReference>
<protein>
    <recommendedName>
        <fullName evidence="3">Guanylate kinase-like domain-containing protein</fullName>
    </recommendedName>
</protein>
<dbReference type="SUPFAM" id="SSF52540">
    <property type="entry name" value="P-loop containing nucleoside triphosphate hydrolases"/>
    <property type="match status" value="1"/>
</dbReference>
<dbReference type="SMART" id="SM00072">
    <property type="entry name" value="GuKc"/>
    <property type="match status" value="1"/>
</dbReference>
<dbReference type="InterPro" id="IPR008144">
    <property type="entry name" value="Guanylate_kin-like_dom"/>
</dbReference>
<sequence>MRRRREKEDFSDGDDGCAVGETPAFFADNLLGDFPKKVDSKFKANETAIVVGSKIYVINGVDPESGSTIGVRIFDKTSGEWINPIVLGTKPEPSKHHSVVLLNDDRVLVVRGSSTFSECFWFLEVGTPFVSEQENTLGNEVVVWSKGVLGNVEKPIVISGPSGVGKEAVKVVADAGKRSILDIDVQGARSVKASTLDAIFIFVSPPPFEELEKRLRARATETEEQIQKRLRNARAELEQGKSSGLFYHILVNDDLETCYEKLKNILCLSEDVKSARKTFPESIDLSIEHSVSKIDQNLLINCSTAEHEKASMYVLDLSLLKGGAPGRTRGLNMYANNPLAGDVNSDNQLS</sequence>
<dbReference type="PROSITE" id="PS50052">
    <property type="entry name" value="GUANYLATE_KINASE_2"/>
    <property type="match status" value="1"/>
</dbReference>
<keyword evidence="5" id="KW-1185">Reference proteome</keyword>
<dbReference type="GO" id="GO:0005829">
    <property type="term" value="C:cytosol"/>
    <property type="evidence" value="ECO:0007669"/>
    <property type="project" value="TreeGrafter"/>
</dbReference>
<comment type="caution">
    <text evidence="4">The sequence shown here is derived from an EMBL/GenBank/DDBJ whole genome shotgun (WGS) entry which is preliminary data.</text>
</comment>
<dbReference type="Gene3D" id="3.40.50.300">
    <property type="entry name" value="P-loop containing nucleotide triphosphate hydrolases"/>
    <property type="match status" value="1"/>
</dbReference>
<dbReference type="PANTHER" id="PTHR23117">
    <property type="entry name" value="GUANYLATE KINASE-RELATED"/>
    <property type="match status" value="1"/>
</dbReference>
<proteinExistence type="predicted"/>
<feature type="domain" description="Guanylate kinase-like" evidence="3">
    <location>
        <begin position="163"/>
        <end position="267"/>
    </location>
</feature>
<evidence type="ECO:0000256" key="1">
    <source>
        <dbReference type="ARBA" id="ARBA00022679"/>
    </source>
</evidence>
<keyword evidence="2" id="KW-0175">Coiled coil</keyword>
<keyword evidence="1" id="KW-0808">Transferase</keyword>
<gene>
    <name evidence="4" type="ORF">RND71_004325</name>
</gene>
<dbReference type="EMBL" id="JAVYJV010000002">
    <property type="protein sequence ID" value="KAK4378029.1"/>
    <property type="molecule type" value="Genomic_DNA"/>
</dbReference>
<evidence type="ECO:0000313" key="5">
    <source>
        <dbReference type="Proteomes" id="UP001291623"/>
    </source>
</evidence>
<dbReference type="PANTHER" id="PTHR23117:SF21">
    <property type="entry name" value="GUANYLATE KINASE"/>
    <property type="match status" value="1"/>
</dbReference>
<dbReference type="InterPro" id="IPR015915">
    <property type="entry name" value="Kelch-typ_b-propeller"/>
</dbReference>
<evidence type="ECO:0000256" key="2">
    <source>
        <dbReference type="SAM" id="Coils"/>
    </source>
</evidence>
<feature type="coiled-coil region" evidence="2">
    <location>
        <begin position="216"/>
        <end position="243"/>
    </location>
</feature>
<name>A0AAE1SWC2_9SOLA</name>
<organism evidence="4 5">
    <name type="scientific">Anisodus tanguticus</name>
    <dbReference type="NCBI Taxonomy" id="243964"/>
    <lineage>
        <taxon>Eukaryota</taxon>
        <taxon>Viridiplantae</taxon>
        <taxon>Streptophyta</taxon>
        <taxon>Embryophyta</taxon>
        <taxon>Tracheophyta</taxon>
        <taxon>Spermatophyta</taxon>
        <taxon>Magnoliopsida</taxon>
        <taxon>eudicotyledons</taxon>
        <taxon>Gunneridae</taxon>
        <taxon>Pentapetalae</taxon>
        <taxon>asterids</taxon>
        <taxon>lamiids</taxon>
        <taxon>Solanales</taxon>
        <taxon>Solanaceae</taxon>
        <taxon>Solanoideae</taxon>
        <taxon>Hyoscyameae</taxon>
        <taxon>Anisodus</taxon>
    </lineage>
</organism>
<dbReference type="AlphaFoldDB" id="A0AAE1SWC2"/>
<accession>A0AAE1SWC2</accession>
<dbReference type="Pfam" id="PF00625">
    <property type="entry name" value="Guanylate_kin"/>
    <property type="match status" value="1"/>
</dbReference>
<dbReference type="InterPro" id="IPR011043">
    <property type="entry name" value="Gal_Oxase/kelch_b-propeller"/>
</dbReference>
<evidence type="ECO:0000259" key="3">
    <source>
        <dbReference type="PROSITE" id="PS50052"/>
    </source>
</evidence>
<dbReference type="InterPro" id="IPR008145">
    <property type="entry name" value="GK/Ca_channel_bsu"/>
</dbReference>
<dbReference type="SUPFAM" id="SSF50965">
    <property type="entry name" value="Galactose oxidase, central domain"/>
    <property type="match status" value="1"/>
</dbReference>